<dbReference type="SMART" id="SM00220">
    <property type="entry name" value="S_TKc"/>
    <property type="match status" value="1"/>
</dbReference>
<dbReference type="Proteomes" id="UP000288758">
    <property type="component" value="Chromosome"/>
</dbReference>
<dbReference type="RefSeq" id="WP_128799348.1">
    <property type="nucleotide sequence ID" value="NZ_CP034669.1"/>
</dbReference>
<dbReference type="PROSITE" id="PS00107">
    <property type="entry name" value="PROTEIN_KINASE_ATP"/>
    <property type="match status" value="1"/>
</dbReference>
<reference evidence="8 9" key="1">
    <citation type="submission" date="2018-12" db="EMBL/GenBank/DDBJ databases">
        <title>Complete Genome Sequence of the Corallopyronin A producing Myxobacterium Corallococcus coralloides B035.</title>
        <authorList>
            <person name="Bouhired S.M."/>
            <person name="Rupp O."/>
            <person name="Blom J."/>
            <person name="Schaeberle T.F."/>
            <person name="Kehraus S."/>
            <person name="Schiefer A."/>
            <person name="Pfarr K."/>
            <person name="Goesmann A."/>
            <person name="Hoerauf A."/>
            <person name="Koenig G.M."/>
        </authorList>
    </citation>
    <scope>NUCLEOTIDE SEQUENCE [LARGE SCALE GENOMIC DNA]</scope>
    <source>
        <strain evidence="8 9">B035</strain>
    </source>
</reference>
<feature type="binding site" evidence="5">
    <location>
        <position position="44"/>
    </location>
    <ligand>
        <name>ATP</name>
        <dbReference type="ChEBI" id="CHEBI:30616"/>
    </ligand>
</feature>
<accession>A0A410S1U9</accession>
<dbReference type="PROSITE" id="PS00108">
    <property type="entry name" value="PROTEIN_KINASE_ST"/>
    <property type="match status" value="1"/>
</dbReference>
<dbReference type="GO" id="GO:0005524">
    <property type="term" value="F:ATP binding"/>
    <property type="evidence" value="ECO:0007669"/>
    <property type="project" value="UniProtKB-UniRule"/>
</dbReference>
<protein>
    <submittedName>
        <fullName evidence="8">Putative serine/threonine protein kinase</fullName>
    </submittedName>
</protein>
<gene>
    <name evidence="8" type="ORF">EJ065_6594</name>
</gene>
<evidence type="ECO:0000313" key="8">
    <source>
        <dbReference type="EMBL" id="QAT88120.1"/>
    </source>
</evidence>
<dbReference type="EMBL" id="CP034669">
    <property type="protein sequence ID" value="QAT88120.1"/>
    <property type="molecule type" value="Genomic_DNA"/>
</dbReference>
<evidence type="ECO:0000313" key="9">
    <source>
        <dbReference type="Proteomes" id="UP000288758"/>
    </source>
</evidence>
<evidence type="ECO:0000256" key="4">
    <source>
        <dbReference type="ARBA" id="ARBA00022840"/>
    </source>
</evidence>
<evidence type="ECO:0000256" key="3">
    <source>
        <dbReference type="ARBA" id="ARBA00022777"/>
    </source>
</evidence>
<dbReference type="PANTHER" id="PTHR43289">
    <property type="entry name" value="MITOGEN-ACTIVATED PROTEIN KINASE KINASE KINASE 20-RELATED"/>
    <property type="match status" value="1"/>
</dbReference>
<proteinExistence type="predicted"/>
<evidence type="ECO:0000256" key="1">
    <source>
        <dbReference type="ARBA" id="ARBA00022679"/>
    </source>
</evidence>
<feature type="region of interest" description="Disordered" evidence="6">
    <location>
        <begin position="308"/>
        <end position="351"/>
    </location>
</feature>
<dbReference type="Pfam" id="PF00069">
    <property type="entry name" value="Pkinase"/>
    <property type="match status" value="1"/>
</dbReference>
<evidence type="ECO:0000256" key="2">
    <source>
        <dbReference type="ARBA" id="ARBA00022741"/>
    </source>
</evidence>
<sequence>MRPPPAILVPGSEVLGYTVERQLGQGGFGTVYLARNAGQPFALKLLHLPRAGERVEREVSILLKLHHPHVVGLQGYGLWPSGEPRFAVIVMEYVDGRRLDVWADEENPSARQVTRVLLDVARALAATHAAGVLHRDVKEANIMVRAADGPAKLVDFGIGDYTGARDLTADILPPGTPEYRAPEAWRYFRQHARVLGARYEAGAADDLWALGVVCYWLLTGRRPFDGEDDPSFIEAVLTQTPAPPHEVNERVPHALSDVCLRLLEKTPEARTPSALAVVAALEEVLRGADATWDVPLCDAFGEDTATTESELDSFEKWRNRPRHRPRRGVRAPPEVPPTPAGATPPETRAKPRHSLRAWAVVVTALVLITSGALLLRRAVGLSGTVPLRQEVASTDKSTQSDRAAAPSGPEATAAAVALPATLQEVAATVTTQMTETPSLPPISKPAKRVRSAMTRAAGLATCTALLGCPGPQVRPPPPSEPCPVGAEKAMKARGIRTGDRHEAVFVFSRPQIIRVHEGPAQVILVGPWEDLPSNTELSGRLIVRDRVYGRLTWATTPKGDSFPVCLDLLSEEGDRGMTREPGDDAPTSALIYTTARVKAVREFE</sequence>
<keyword evidence="8" id="KW-0723">Serine/threonine-protein kinase</keyword>
<name>A0A410S1U9_CORCK</name>
<evidence type="ECO:0000256" key="5">
    <source>
        <dbReference type="PROSITE-ProRule" id="PRU10141"/>
    </source>
</evidence>
<dbReference type="SUPFAM" id="SSF56112">
    <property type="entry name" value="Protein kinase-like (PK-like)"/>
    <property type="match status" value="1"/>
</dbReference>
<dbReference type="InterPro" id="IPR000719">
    <property type="entry name" value="Prot_kinase_dom"/>
</dbReference>
<dbReference type="InterPro" id="IPR017441">
    <property type="entry name" value="Protein_kinase_ATP_BS"/>
</dbReference>
<feature type="compositionally biased region" description="Basic residues" evidence="6">
    <location>
        <begin position="319"/>
        <end position="329"/>
    </location>
</feature>
<dbReference type="CDD" id="cd14014">
    <property type="entry name" value="STKc_PknB_like"/>
    <property type="match status" value="1"/>
</dbReference>
<dbReference type="AlphaFoldDB" id="A0A410S1U9"/>
<dbReference type="GO" id="GO:0004674">
    <property type="term" value="F:protein serine/threonine kinase activity"/>
    <property type="evidence" value="ECO:0007669"/>
    <property type="project" value="UniProtKB-KW"/>
</dbReference>
<dbReference type="Gene3D" id="3.30.200.20">
    <property type="entry name" value="Phosphorylase Kinase, domain 1"/>
    <property type="match status" value="1"/>
</dbReference>
<feature type="domain" description="Protein kinase" evidence="7">
    <location>
        <begin position="17"/>
        <end position="285"/>
    </location>
</feature>
<dbReference type="PANTHER" id="PTHR43289:SF6">
    <property type="entry name" value="SERINE_THREONINE-PROTEIN KINASE NEKL-3"/>
    <property type="match status" value="1"/>
</dbReference>
<keyword evidence="2 5" id="KW-0547">Nucleotide-binding</keyword>
<dbReference type="PROSITE" id="PS50011">
    <property type="entry name" value="PROTEIN_KINASE_DOM"/>
    <property type="match status" value="1"/>
</dbReference>
<evidence type="ECO:0000259" key="7">
    <source>
        <dbReference type="PROSITE" id="PS50011"/>
    </source>
</evidence>
<keyword evidence="3 8" id="KW-0418">Kinase</keyword>
<keyword evidence="4 5" id="KW-0067">ATP-binding</keyword>
<dbReference type="InterPro" id="IPR011009">
    <property type="entry name" value="Kinase-like_dom_sf"/>
</dbReference>
<dbReference type="Gene3D" id="1.10.510.10">
    <property type="entry name" value="Transferase(Phosphotransferase) domain 1"/>
    <property type="match status" value="1"/>
</dbReference>
<evidence type="ECO:0000256" key="6">
    <source>
        <dbReference type="SAM" id="MobiDB-lite"/>
    </source>
</evidence>
<organism evidence="8 9">
    <name type="scientific">Corallococcus coralloides</name>
    <name type="common">Myxococcus coralloides</name>
    <dbReference type="NCBI Taxonomy" id="184914"/>
    <lineage>
        <taxon>Bacteria</taxon>
        <taxon>Pseudomonadati</taxon>
        <taxon>Myxococcota</taxon>
        <taxon>Myxococcia</taxon>
        <taxon>Myxococcales</taxon>
        <taxon>Cystobacterineae</taxon>
        <taxon>Myxococcaceae</taxon>
        <taxon>Corallococcus</taxon>
    </lineage>
</organism>
<keyword evidence="1" id="KW-0808">Transferase</keyword>
<dbReference type="InterPro" id="IPR008271">
    <property type="entry name" value="Ser/Thr_kinase_AS"/>
</dbReference>